<evidence type="ECO:0000313" key="1">
    <source>
        <dbReference type="EMBL" id="CAB3289973.1"/>
    </source>
</evidence>
<organism evidence="1 2">
    <name type="scientific">Methanocaldococcus lauensis</name>
    <dbReference type="NCBI Taxonomy" id="2546128"/>
    <lineage>
        <taxon>Archaea</taxon>
        <taxon>Methanobacteriati</taxon>
        <taxon>Methanobacteriota</taxon>
        <taxon>Methanomada group</taxon>
        <taxon>Methanococci</taxon>
        <taxon>Methanococcales</taxon>
        <taxon>Methanocaldococcaceae</taxon>
        <taxon>Methanocaldococcus</taxon>
    </lineage>
</organism>
<name>A0A8D6PU29_9EURY</name>
<keyword evidence="2" id="KW-1185">Reference proteome</keyword>
<dbReference type="AlphaFoldDB" id="A0A8D6PU29"/>
<dbReference type="EMBL" id="LR792632">
    <property type="protein sequence ID" value="CAB3289973.1"/>
    <property type="molecule type" value="Genomic_DNA"/>
</dbReference>
<sequence length="62" mass="7503">MFEAYQRGLWKTKRENINELKKIYLAIEGNIEESYNDDYGEYQGGIITIDTSWKHHIFYIQK</sequence>
<evidence type="ECO:0000313" key="2">
    <source>
        <dbReference type="Proteomes" id="UP000679213"/>
    </source>
</evidence>
<dbReference type="KEGG" id="mesg:MLAUSG7_1515"/>
<dbReference type="Proteomes" id="UP000679213">
    <property type="component" value="Chromosome I"/>
</dbReference>
<accession>A0A8D6PU29</accession>
<proteinExistence type="predicted"/>
<reference evidence="1 2" key="1">
    <citation type="submission" date="2020-04" db="EMBL/GenBank/DDBJ databases">
        <authorList>
            <consortium name="Genoscope - CEA"/>
            <person name="William W."/>
        </authorList>
    </citation>
    <scope>NUCLEOTIDE SEQUENCE [LARGE SCALE GENOMIC DNA]</scope>
    <source>
        <strain evidence="1 2">SG7</strain>
    </source>
</reference>
<protein>
    <submittedName>
        <fullName evidence="1">Uncharacterized protein</fullName>
    </submittedName>
</protein>
<gene>
    <name evidence="1" type="ORF">MLAUSG7_1515</name>
</gene>